<evidence type="ECO:0000313" key="1">
    <source>
        <dbReference type="EMBL" id="KAH7838997.1"/>
    </source>
</evidence>
<accession>A0ACB7XE25</accession>
<keyword evidence="2" id="KW-1185">Reference proteome</keyword>
<dbReference type="EMBL" id="CM037156">
    <property type="protein sequence ID" value="KAH7838997.1"/>
    <property type="molecule type" value="Genomic_DNA"/>
</dbReference>
<comment type="caution">
    <text evidence="1">The sequence shown here is derived from an EMBL/GenBank/DDBJ whole genome shotgun (WGS) entry which is preliminary data.</text>
</comment>
<name>A0ACB7XE25_9ERIC</name>
<dbReference type="Proteomes" id="UP000828048">
    <property type="component" value="Chromosome 6"/>
</dbReference>
<organism evidence="1 2">
    <name type="scientific">Vaccinium darrowii</name>
    <dbReference type="NCBI Taxonomy" id="229202"/>
    <lineage>
        <taxon>Eukaryota</taxon>
        <taxon>Viridiplantae</taxon>
        <taxon>Streptophyta</taxon>
        <taxon>Embryophyta</taxon>
        <taxon>Tracheophyta</taxon>
        <taxon>Spermatophyta</taxon>
        <taxon>Magnoliopsida</taxon>
        <taxon>eudicotyledons</taxon>
        <taxon>Gunneridae</taxon>
        <taxon>Pentapetalae</taxon>
        <taxon>asterids</taxon>
        <taxon>Ericales</taxon>
        <taxon>Ericaceae</taxon>
        <taxon>Vaccinioideae</taxon>
        <taxon>Vaccinieae</taxon>
        <taxon>Vaccinium</taxon>
    </lineage>
</organism>
<reference evidence="1 2" key="1">
    <citation type="journal article" date="2021" name="Hortic Res">
        <title>High-quality reference genome and annotation aids understanding of berry development for evergreen blueberry (Vaccinium darrowii).</title>
        <authorList>
            <person name="Yu J."/>
            <person name="Hulse-Kemp A.M."/>
            <person name="Babiker E."/>
            <person name="Staton M."/>
        </authorList>
    </citation>
    <scope>NUCLEOTIDE SEQUENCE [LARGE SCALE GENOMIC DNA]</scope>
    <source>
        <strain evidence="2">cv. NJ 8807/NJ 8810</strain>
        <tissue evidence="1">Young leaf</tissue>
    </source>
</reference>
<protein>
    <submittedName>
        <fullName evidence="1">Uncharacterized protein</fullName>
    </submittedName>
</protein>
<evidence type="ECO:0000313" key="2">
    <source>
        <dbReference type="Proteomes" id="UP000828048"/>
    </source>
</evidence>
<proteinExistence type="predicted"/>
<sequence length="418" mass="48245">MVKRKHAATKKTGFSGQTRDGSGSSKGPPKDSGKRPVVEPNEEVERKKRAKEEEERIEKEKWVKKMKTRGFNCERQVDLRKMEDHPAVQSIVRQGLRFFFEERGMYRKKLVKTFYENMVVHKPEREIISMVGGQRVVVTPDSIAEYLHYRRPDPDSITYPRRTWEKPLNEQVHILTDDLTSYDAENETYVAGRLREKYRALNKILHCNLTPFSNEKTPSKEDGEKLVVFGSETDVVDWARRIWNGIKSFRERGGARGKMPFPLMISALCEKAKCKPASGDDLVPGSPGPITAGSWNKSKSLSKTRVETVASSMPTAKKGVARVNQYCEILHARQQVIMDDNREIKAGQRRQKRKMGKLMRMVRWLVQCETARSEKEYVETKEDKEPDTSDSEESFDFEQEDGDEDDVGEYHEEDDDDE</sequence>
<gene>
    <name evidence="1" type="ORF">Vadar_033541</name>
</gene>